<accession>A0A392PPJ7</accession>
<protein>
    <submittedName>
        <fullName evidence="1">Splicing factor U2af large subunit B</fullName>
    </submittedName>
</protein>
<dbReference type="Proteomes" id="UP000265520">
    <property type="component" value="Unassembled WGS sequence"/>
</dbReference>
<dbReference type="EMBL" id="LXQA010089461">
    <property type="protein sequence ID" value="MCI13754.1"/>
    <property type="molecule type" value="Genomic_DNA"/>
</dbReference>
<proteinExistence type="predicted"/>
<sequence length="78" mass="8715">MIERKGISVGLGLDLFHRLRIDLSMEHGHGLAQRDIWKIINKRVSGFDLAPPPSAMLAGPAAVTVWEKVHIKLHAVIW</sequence>
<evidence type="ECO:0000313" key="2">
    <source>
        <dbReference type="Proteomes" id="UP000265520"/>
    </source>
</evidence>
<name>A0A392PPJ7_9FABA</name>
<organism evidence="1 2">
    <name type="scientific">Trifolium medium</name>
    <dbReference type="NCBI Taxonomy" id="97028"/>
    <lineage>
        <taxon>Eukaryota</taxon>
        <taxon>Viridiplantae</taxon>
        <taxon>Streptophyta</taxon>
        <taxon>Embryophyta</taxon>
        <taxon>Tracheophyta</taxon>
        <taxon>Spermatophyta</taxon>
        <taxon>Magnoliopsida</taxon>
        <taxon>eudicotyledons</taxon>
        <taxon>Gunneridae</taxon>
        <taxon>Pentapetalae</taxon>
        <taxon>rosids</taxon>
        <taxon>fabids</taxon>
        <taxon>Fabales</taxon>
        <taxon>Fabaceae</taxon>
        <taxon>Papilionoideae</taxon>
        <taxon>50 kb inversion clade</taxon>
        <taxon>NPAAA clade</taxon>
        <taxon>Hologalegina</taxon>
        <taxon>IRL clade</taxon>
        <taxon>Trifolieae</taxon>
        <taxon>Trifolium</taxon>
    </lineage>
</organism>
<reference evidence="1 2" key="1">
    <citation type="journal article" date="2018" name="Front. Plant Sci.">
        <title>Red Clover (Trifolium pratense) and Zigzag Clover (T. medium) - A Picture of Genomic Similarities and Differences.</title>
        <authorList>
            <person name="Dluhosova J."/>
            <person name="Istvanek J."/>
            <person name="Nedelnik J."/>
            <person name="Repkova J."/>
        </authorList>
    </citation>
    <scope>NUCLEOTIDE SEQUENCE [LARGE SCALE GENOMIC DNA]</scope>
    <source>
        <strain evidence="2">cv. 10/8</strain>
        <tissue evidence="1">Leaf</tissue>
    </source>
</reference>
<evidence type="ECO:0000313" key="1">
    <source>
        <dbReference type="EMBL" id="MCI13754.1"/>
    </source>
</evidence>
<comment type="caution">
    <text evidence="1">The sequence shown here is derived from an EMBL/GenBank/DDBJ whole genome shotgun (WGS) entry which is preliminary data.</text>
</comment>
<dbReference type="AlphaFoldDB" id="A0A392PPJ7"/>
<keyword evidence="2" id="KW-1185">Reference proteome</keyword>
<feature type="non-terminal residue" evidence="1">
    <location>
        <position position="78"/>
    </location>
</feature>